<keyword evidence="5" id="KW-1185">Reference proteome</keyword>
<dbReference type="Pfam" id="PF01381">
    <property type="entry name" value="HTH_3"/>
    <property type="match status" value="1"/>
</dbReference>
<evidence type="ECO:0000313" key="5">
    <source>
        <dbReference type="Proteomes" id="UP000306196"/>
    </source>
</evidence>
<proteinExistence type="predicted"/>
<evidence type="ECO:0000259" key="3">
    <source>
        <dbReference type="PROSITE" id="PS50943"/>
    </source>
</evidence>
<dbReference type="AlphaFoldDB" id="A0A5R8K713"/>
<dbReference type="EMBL" id="VAUV01000034">
    <property type="protein sequence ID" value="TLD68160.1"/>
    <property type="molecule type" value="Genomic_DNA"/>
</dbReference>
<dbReference type="InterPro" id="IPR001387">
    <property type="entry name" value="Cro/C1-type_HTH"/>
</dbReference>
<evidence type="ECO:0000259" key="2">
    <source>
        <dbReference type="PROSITE" id="PS50883"/>
    </source>
</evidence>
<dbReference type="InterPro" id="IPR010982">
    <property type="entry name" value="Lambda_DNA-bd_dom_sf"/>
</dbReference>
<dbReference type="PROSITE" id="PS50883">
    <property type="entry name" value="EAL"/>
    <property type="match status" value="1"/>
</dbReference>
<organism evidence="4 5">
    <name type="scientific">Phragmitibacter flavus</name>
    <dbReference type="NCBI Taxonomy" id="2576071"/>
    <lineage>
        <taxon>Bacteria</taxon>
        <taxon>Pseudomonadati</taxon>
        <taxon>Verrucomicrobiota</taxon>
        <taxon>Verrucomicrobiia</taxon>
        <taxon>Verrucomicrobiales</taxon>
        <taxon>Verrucomicrobiaceae</taxon>
        <taxon>Phragmitibacter</taxon>
    </lineage>
</organism>
<dbReference type="InterPro" id="IPR001633">
    <property type="entry name" value="EAL_dom"/>
</dbReference>
<dbReference type="GO" id="GO:0003677">
    <property type="term" value="F:DNA binding"/>
    <property type="evidence" value="ECO:0007669"/>
    <property type="project" value="UniProtKB-KW"/>
</dbReference>
<dbReference type="SMART" id="SM00530">
    <property type="entry name" value="HTH_XRE"/>
    <property type="match status" value="1"/>
</dbReference>
<reference evidence="4 5" key="1">
    <citation type="submission" date="2019-05" db="EMBL/GenBank/DDBJ databases">
        <title>Verrucobacter flavum gen. nov., sp. nov. a new member of the family Verrucomicrobiaceae.</title>
        <authorList>
            <person name="Szuroczki S."/>
            <person name="Abbaszade G."/>
            <person name="Szabo A."/>
            <person name="Felfoldi T."/>
            <person name="Schumann P."/>
            <person name="Boka K."/>
            <person name="Keki Z."/>
            <person name="Toumi M."/>
            <person name="Toth E."/>
        </authorList>
    </citation>
    <scope>NUCLEOTIDE SEQUENCE [LARGE SCALE GENOMIC DNA]</scope>
    <source>
        <strain evidence="4 5">MG-N-17</strain>
    </source>
</reference>
<protein>
    <submittedName>
        <fullName evidence="4">Helix-turn-helix transcriptional regulator</fullName>
    </submittedName>
</protein>
<keyword evidence="1" id="KW-0238">DNA-binding</keyword>
<dbReference type="GO" id="GO:0005829">
    <property type="term" value="C:cytosol"/>
    <property type="evidence" value="ECO:0007669"/>
    <property type="project" value="TreeGrafter"/>
</dbReference>
<dbReference type="PANTHER" id="PTHR46797">
    <property type="entry name" value="HTH-TYPE TRANSCRIPTIONAL REGULATOR"/>
    <property type="match status" value="1"/>
</dbReference>
<accession>A0A5R8K713</accession>
<dbReference type="InterPro" id="IPR050807">
    <property type="entry name" value="TransReg_Diox_bact_type"/>
</dbReference>
<feature type="domain" description="EAL" evidence="2">
    <location>
        <begin position="1"/>
        <end position="75"/>
    </location>
</feature>
<dbReference type="RefSeq" id="WP_138088985.1">
    <property type="nucleotide sequence ID" value="NZ_VAUV01000034.1"/>
</dbReference>
<evidence type="ECO:0000256" key="1">
    <source>
        <dbReference type="ARBA" id="ARBA00023125"/>
    </source>
</evidence>
<sequence>MPSPDPVLSKFGIHVRNLRETQDLTQEQLAERAKLDITYISGIERGLRNPSLLSLLRLAKALGVSLKQLTEGVEL</sequence>
<dbReference type="PANTHER" id="PTHR46797:SF1">
    <property type="entry name" value="METHYLPHOSPHONATE SYNTHASE"/>
    <property type="match status" value="1"/>
</dbReference>
<dbReference type="Gene3D" id="1.10.260.40">
    <property type="entry name" value="lambda repressor-like DNA-binding domains"/>
    <property type="match status" value="1"/>
</dbReference>
<feature type="domain" description="HTH cro/C1-type" evidence="3">
    <location>
        <begin position="15"/>
        <end position="69"/>
    </location>
</feature>
<dbReference type="Proteomes" id="UP000306196">
    <property type="component" value="Unassembled WGS sequence"/>
</dbReference>
<dbReference type="SUPFAM" id="SSF47413">
    <property type="entry name" value="lambda repressor-like DNA-binding domains"/>
    <property type="match status" value="1"/>
</dbReference>
<dbReference type="PROSITE" id="PS50943">
    <property type="entry name" value="HTH_CROC1"/>
    <property type="match status" value="1"/>
</dbReference>
<name>A0A5R8K713_9BACT</name>
<dbReference type="GO" id="GO:0003700">
    <property type="term" value="F:DNA-binding transcription factor activity"/>
    <property type="evidence" value="ECO:0007669"/>
    <property type="project" value="TreeGrafter"/>
</dbReference>
<evidence type="ECO:0000313" key="4">
    <source>
        <dbReference type="EMBL" id="TLD68160.1"/>
    </source>
</evidence>
<comment type="caution">
    <text evidence="4">The sequence shown here is derived from an EMBL/GenBank/DDBJ whole genome shotgun (WGS) entry which is preliminary data.</text>
</comment>
<dbReference type="OrthoDB" id="9781521at2"/>
<gene>
    <name evidence="4" type="ORF">FEM03_24105</name>
</gene>
<dbReference type="CDD" id="cd00093">
    <property type="entry name" value="HTH_XRE"/>
    <property type="match status" value="1"/>
</dbReference>